<dbReference type="Proteomes" id="UP000198677">
    <property type="component" value="Unassembled WGS sequence"/>
</dbReference>
<feature type="compositionally biased region" description="Basic and acidic residues" evidence="1">
    <location>
        <begin position="257"/>
        <end position="273"/>
    </location>
</feature>
<feature type="transmembrane region" description="Helical" evidence="2">
    <location>
        <begin position="107"/>
        <end position="127"/>
    </location>
</feature>
<evidence type="ECO:0000313" key="5">
    <source>
        <dbReference type="Proteomes" id="UP000198677"/>
    </source>
</evidence>
<feature type="compositionally biased region" description="Low complexity" evidence="1">
    <location>
        <begin position="195"/>
        <end position="211"/>
    </location>
</feature>
<name>A0A1H7MV11_9NOCA</name>
<evidence type="ECO:0000256" key="1">
    <source>
        <dbReference type="SAM" id="MobiDB-lite"/>
    </source>
</evidence>
<reference evidence="5" key="1">
    <citation type="submission" date="2016-10" db="EMBL/GenBank/DDBJ databases">
        <authorList>
            <person name="Varghese N."/>
            <person name="Submissions S."/>
        </authorList>
    </citation>
    <scope>NUCLEOTIDE SEQUENCE [LARGE SCALE GENOMIC DNA]</scope>
    <source>
        <strain evidence="5">DSM 44675</strain>
    </source>
</reference>
<accession>A0A1H7MV11</accession>
<sequence length="273" mass="29040">MRSVLPTVPGVPAAAAVLIAVAATFVGFAIDAVRGSELTSAFSVFYFLGCVGAVLAVRSRGLFAAMVQPPLILFAAVPLAYQFLSTGSKGGLKDLMFNVAIPLVNRFPLMLTTTLAVLIIGGVRLYLGQQAVRTPARTPARSRSKSRSAEAGATRGTDRPATRPQQAARRTDQPRTGAQRTAPAPRPQGTPQPQPGRAVYRDPAPTQAQRRPVPPPPAPGNLGRRPERAPSPATARVQPPRGAADPYTPVHPIPQVRYRDRGDSAHDQPRGRY</sequence>
<keyword evidence="2" id="KW-0812">Transmembrane</keyword>
<dbReference type="AlphaFoldDB" id="A0A1H7MV11"/>
<dbReference type="Pfam" id="PF20177">
    <property type="entry name" value="DUF6542"/>
    <property type="match status" value="1"/>
</dbReference>
<feature type="compositionally biased region" description="Pro residues" evidence="1">
    <location>
        <begin position="184"/>
        <end position="194"/>
    </location>
</feature>
<dbReference type="EMBL" id="FOAW01000006">
    <property type="protein sequence ID" value="SEL14911.1"/>
    <property type="molecule type" value="Genomic_DNA"/>
</dbReference>
<feature type="transmembrane region" description="Helical" evidence="2">
    <location>
        <begin position="69"/>
        <end position="87"/>
    </location>
</feature>
<feature type="region of interest" description="Disordered" evidence="1">
    <location>
        <begin position="132"/>
        <end position="273"/>
    </location>
</feature>
<gene>
    <name evidence="4" type="ORF">SAMN05444583_106152</name>
</gene>
<evidence type="ECO:0000313" key="4">
    <source>
        <dbReference type="EMBL" id="SEL14911.1"/>
    </source>
</evidence>
<feature type="domain" description="DUF6542" evidence="3">
    <location>
        <begin position="10"/>
        <end position="127"/>
    </location>
</feature>
<organism evidence="4 5">
    <name type="scientific">Rhodococcus maanshanensis</name>
    <dbReference type="NCBI Taxonomy" id="183556"/>
    <lineage>
        <taxon>Bacteria</taxon>
        <taxon>Bacillati</taxon>
        <taxon>Actinomycetota</taxon>
        <taxon>Actinomycetes</taxon>
        <taxon>Mycobacteriales</taxon>
        <taxon>Nocardiaceae</taxon>
        <taxon>Rhodococcus</taxon>
    </lineage>
</organism>
<keyword evidence="2" id="KW-1133">Transmembrane helix</keyword>
<evidence type="ECO:0000259" key="3">
    <source>
        <dbReference type="Pfam" id="PF20177"/>
    </source>
</evidence>
<keyword evidence="2" id="KW-0472">Membrane</keyword>
<keyword evidence="5" id="KW-1185">Reference proteome</keyword>
<feature type="compositionally biased region" description="Low complexity" evidence="1">
    <location>
        <begin position="162"/>
        <end position="183"/>
    </location>
</feature>
<proteinExistence type="predicted"/>
<feature type="transmembrane region" description="Helical" evidence="2">
    <location>
        <begin position="12"/>
        <end position="32"/>
    </location>
</feature>
<feature type="transmembrane region" description="Helical" evidence="2">
    <location>
        <begin position="38"/>
        <end position="57"/>
    </location>
</feature>
<dbReference type="InterPro" id="IPR046672">
    <property type="entry name" value="DUF6542"/>
</dbReference>
<protein>
    <recommendedName>
        <fullName evidence="3">DUF6542 domain-containing protein</fullName>
    </recommendedName>
</protein>
<evidence type="ECO:0000256" key="2">
    <source>
        <dbReference type="SAM" id="Phobius"/>
    </source>
</evidence>